<evidence type="ECO:0000259" key="1">
    <source>
        <dbReference type="Pfam" id="PF13649"/>
    </source>
</evidence>
<sequence>MKNEKKMHWKKVYLEKSADQVSWTQDYPTGSMEMIKSFNLDKSAPIIDIGGGDSLLVDFLLQEGYSDITVVDISARALEKAKTRLGERSAKIKWIEGDIRDFVPQRNYALWHDRATFHFLRSSEEIFSNVQMAGQFTSKYLVMATFSLTGPEKCSGLLVSRYSKNTLCELFKDGFKNIECRAQQHITPMQRSQDFLFCCFKKINFNQIQ</sequence>
<proteinExistence type="predicted"/>
<dbReference type="RefSeq" id="WP_378962077.1">
    <property type="nucleotide sequence ID" value="NZ_JBHRXC010000016.1"/>
</dbReference>
<keyword evidence="3" id="KW-1185">Reference proteome</keyword>
<dbReference type="Gene3D" id="3.40.50.150">
    <property type="entry name" value="Vaccinia Virus protein VP39"/>
    <property type="match status" value="1"/>
</dbReference>
<comment type="caution">
    <text evidence="2">The sequence shown here is derived from an EMBL/GenBank/DDBJ whole genome shotgun (WGS) entry which is preliminary data.</text>
</comment>
<gene>
    <name evidence="2" type="ORF">ACFOUY_15965</name>
</gene>
<dbReference type="PANTHER" id="PTHR12843">
    <property type="entry name" value="PROTEIN-LYSINE N-METHYLTRANSFERASE METTL10"/>
    <property type="match status" value="1"/>
</dbReference>
<dbReference type="GO" id="GO:0032259">
    <property type="term" value="P:methylation"/>
    <property type="evidence" value="ECO:0007669"/>
    <property type="project" value="UniProtKB-KW"/>
</dbReference>
<name>A0ABV8NRE6_9SPHI</name>
<keyword evidence="2" id="KW-0808">Transferase</keyword>
<evidence type="ECO:0000313" key="2">
    <source>
        <dbReference type="EMBL" id="MFC4198202.1"/>
    </source>
</evidence>
<dbReference type="EMBL" id="JBHSBY010000135">
    <property type="protein sequence ID" value="MFC4198202.1"/>
    <property type="molecule type" value="Genomic_DNA"/>
</dbReference>
<dbReference type="GO" id="GO:0008168">
    <property type="term" value="F:methyltransferase activity"/>
    <property type="evidence" value="ECO:0007669"/>
    <property type="project" value="UniProtKB-KW"/>
</dbReference>
<protein>
    <submittedName>
        <fullName evidence="2">Class I SAM-dependent methyltransferase</fullName>
    </submittedName>
</protein>
<dbReference type="Pfam" id="PF13649">
    <property type="entry name" value="Methyltransf_25"/>
    <property type="match status" value="1"/>
</dbReference>
<dbReference type="SUPFAM" id="SSF53335">
    <property type="entry name" value="S-adenosyl-L-methionine-dependent methyltransferases"/>
    <property type="match status" value="1"/>
</dbReference>
<keyword evidence="2" id="KW-0489">Methyltransferase</keyword>
<feature type="domain" description="Methyltransferase" evidence="1">
    <location>
        <begin position="46"/>
        <end position="127"/>
    </location>
</feature>
<organism evidence="2 3">
    <name type="scientific">Pedobacter jamesrossensis</name>
    <dbReference type="NCBI Taxonomy" id="1908238"/>
    <lineage>
        <taxon>Bacteria</taxon>
        <taxon>Pseudomonadati</taxon>
        <taxon>Bacteroidota</taxon>
        <taxon>Sphingobacteriia</taxon>
        <taxon>Sphingobacteriales</taxon>
        <taxon>Sphingobacteriaceae</taxon>
        <taxon>Pedobacter</taxon>
    </lineage>
</organism>
<dbReference type="InterPro" id="IPR041698">
    <property type="entry name" value="Methyltransf_25"/>
</dbReference>
<dbReference type="CDD" id="cd02440">
    <property type="entry name" value="AdoMet_MTases"/>
    <property type="match status" value="1"/>
</dbReference>
<reference evidence="3" key="1">
    <citation type="journal article" date="2019" name="Int. J. Syst. Evol. Microbiol.">
        <title>The Global Catalogue of Microorganisms (GCM) 10K type strain sequencing project: providing services to taxonomists for standard genome sequencing and annotation.</title>
        <authorList>
            <consortium name="The Broad Institute Genomics Platform"/>
            <consortium name="The Broad Institute Genome Sequencing Center for Infectious Disease"/>
            <person name="Wu L."/>
            <person name="Ma J."/>
        </authorList>
    </citation>
    <scope>NUCLEOTIDE SEQUENCE [LARGE SCALE GENOMIC DNA]</scope>
    <source>
        <strain evidence="3">CCM 8689</strain>
    </source>
</reference>
<accession>A0ABV8NRE6</accession>
<dbReference type="InterPro" id="IPR029063">
    <property type="entry name" value="SAM-dependent_MTases_sf"/>
</dbReference>
<dbReference type="Proteomes" id="UP001595792">
    <property type="component" value="Unassembled WGS sequence"/>
</dbReference>
<dbReference type="PANTHER" id="PTHR12843:SF5">
    <property type="entry name" value="EEF1A LYSINE METHYLTRANSFERASE 2"/>
    <property type="match status" value="1"/>
</dbReference>
<evidence type="ECO:0000313" key="3">
    <source>
        <dbReference type="Proteomes" id="UP001595792"/>
    </source>
</evidence>